<dbReference type="RefSeq" id="WP_282585285.1">
    <property type="nucleotide sequence ID" value="NZ_JAMOIM010000007.1"/>
</dbReference>
<name>A0AA41YXP8_9HYPH</name>
<dbReference type="PROSITE" id="PS50850">
    <property type="entry name" value="MFS"/>
    <property type="match status" value="1"/>
</dbReference>
<accession>A0AA41YXP8</accession>
<dbReference type="NCBIfam" id="TIGR00711">
    <property type="entry name" value="efflux_EmrB"/>
    <property type="match status" value="1"/>
</dbReference>
<evidence type="ECO:0000259" key="9">
    <source>
        <dbReference type="PROSITE" id="PS50850"/>
    </source>
</evidence>
<feature type="transmembrane region" description="Helical" evidence="8">
    <location>
        <begin position="143"/>
        <end position="164"/>
    </location>
</feature>
<sequence>MSSAAAAAWTPRFNPWLIAVVVTMAAFMEILDTTIVNVALPYIAGTLAASNDEANYALTSYLVANGIVLTVSGWLSDTIGRKRYFIICIAMFTVTSFLCGISQSLGQIVVFRLLQGFFGGGLQPSQQAIILDTFPAAKRGAAFAVTAIATIVAPVLGPTLGGYIVEHSTWRWIFFVNIPVGILAVFLNGLMVEDPPWEKEKTSRPKRGIDYIGLSLIVLGLGSMQFMIDRGEDDGWFGSPLIVTLAIFAFIGIFGAICWLLTAKHPIINLDVFKDKNFTMGCVLIGAMGGILYASAVLIPQFAEGTLGYPAINAGLILSPGGIVVIILIPIVGRLMKFIQTRFIVMFGFALMAFALMYSSFLTPYVDFGTLVFMRALQTAALGFLFVPISTIAYLTLPQRFRSDGAALFSMFRNVSGSVGISLSSAAVVERRQSDQAHLSGFMTPLHQGYNDYIAKSEQTLRTLGRAAAGVHDAAVSHTYQTYQTQAAILAYGNVFQYTAVIAALVVPLCFFISAKKAEGGGGGH</sequence>
<keyword evidence="11" id="KW-1185">Reference proteome</keyword>
<feature type="transmembrane region" description="Helical" evidence="8">
    <location>
        <begin position="84"/>
        <end position="103"/>
    </location>
</feature>
<dbReference type="EMBL" id="JAMOIM010000007">
    <property type="protein sequence ID" value="MCW6508923.1"/>
    <property type="molecule type" value="Genomic_DNA"/>
</dbReference>
<dbReference type="InterPro" id="IPR004638">
    <property type="entry name" value="EmrB-like"/>
</dbReference>
<feature type="transmembrane region" description="Helical" evidence="8">
    <location>
        <begin position="343"/>
        <end position="366"/>
    </location>
</feature>
<organism evidence="10 11">
    <name type="scientific">Lichenifustis flavocetrariae</name>
    <dbReference type="NCBI Taxonomy" id="2949735"/>
    <lineage>
        <taxon>Bacteria</taxon>
        <taxon>Pseudomonadati</taxon>
        <taxon>Pseudomonadota</taxon>
        <taxon>Alphaproteobacteria</taxon>
        <taxon>Hyphomicrobiales</taxon>
        <taxon>Lichenihabitantaceae</taxon>
        <taxon>Lichenifustis</taxon>
    </lineage>
</organism>
<dbReference type="Gene3D" id="1.20.1720.10">
    <property type="entry name" value="Multidrug resistance protein D"/>
    <property type="match status" value="1"/>
</dbReference>
<comment type="similarity">
    <text evidence="2">Belongs to the major facilitator superfamily. EmrB family.</text>
</comment>
<dbReference type="InterPro" id="IPR020846">
    <property type="entry name" value="MFS_dom"/>
</dbReference>
<reference evidence="10" key="1">
    <citation type="submission" date="2022-05" db="EMBL/GenBank/DDBJ databases">
        <authorList>
            <person name="Pankratov T."/>
        </authorList>
    </citation>
    <scope>NUCLEOTIDE SEQUENCE</scope>
    <source>
        <strain evidence="10">BP6-180914</strain>
    </source>
</reference>
<feature type="transmembrane region" description="Helical" evidence="8">
    <location>
        <begin position="282"/>
        <end position="303"/>
    </location>
</feature>
<dbReference type="Pfam" id="PF07690">
    <property type="entry name" value="MFS_1"/>
    <property type="match status" value="1"/>
</dbReference>
<dbReference type="InterPro" id="IPR011701">
    <property type="entry name" value="MFS"/>
</dbReference>
<evidence type="ECO:0000256" key="8">
    <source>
        <dbReference type="SAM" id="Phobius"/>
    </source>
</evidence>
<keyword evidence="3" id="KW-0813">Transport</keyword>
<feature type="transmembrane region" description="Helical" evidence="8">
    <location>
        <begin position="372"/>
        <end position="395"/>
    </location>
</feature>
<evidence type="ECO:0000313" key="10">
    <source>
        <dbReference type="EMBL" id="MCW6508923.1"/>
    </source>
</evidence>
<dbReference type="AlphaFoldDB" id="A0AA41YXP8"/>
<dbReference type="InterPro" id="IPR036259">
    <property type="entry name" value="MFS_trans_sf"/>
</dbReference>
<feature type="transmembrane region" description="Helical" evidence="8">
    <location>
        <begin position="56"/>
        <end position="75"/>
    </location>
</feature>
<keyword evidence="7 8" id="KW-0472">Membrane</keyword>
<evidence type="ECO:0000256" key="2">
    <source>
        <dbReference type="ARBA" id="ARBA00008537"/>
    </source>
</evidence>
<feature type="transmembrane region" description="Helical" evidence="8">
    <location>
        <begin position="170"/>
        <end position="190"/>
    </location>
</feature>
<dbReference type="GO" id="GO:0022857">
    <property type="term" value="F:transmembrane transporter activity"/>
    <property type="evidence" value="ECO:0007669"/>
    <property type="project" value="InterPro"/>
</dbReference>
<gene>
    <name evidence="10" type="ORF">M8523_12920</name>
</gene>
<dbReference type="PANTHER" id="PTHR42718:SF9">
    <property type="entry name" value="MAJOR FACILITATOR SUPERFAMILY MULTIDRUG TRANSPORTER MFSC"/>
    <property type="match status" value="1"/>
</dbReference>
<dbReference type="GO" id="GO:0005886">
    <property type="term" value="C:plasma membrane"/>
    <property type="evidence" value="ECO:0007669"/>
    <property type="project" value="UniProtKB-SubCell"/>
</dbReference>
<evidence type="ECO:0000256" key="4">
    <source>
        <dbReference type="ARBA" id="ARBA00022475"/>
    </source>
</evidence>
<dbReference type="Proteomes" id="UP001165667">
    <property type="component" value="Unassembled WGS sequence"/>
</dbReference>
<evidence type="ECO:0000313" key="11">
    <source>
        <dbReference type="Proteomes" id="UP001165667"/>
    </source>
</evidence>
<feature type="transmembrane region" description="Helical" evidence="8">
    <location>
        <begin position="240"/>
        <end position="261"/>
    </location>
</feature>
<keyword evidence="4" id="KW-1003">Cell membrane</keyword>
<dbReference type="PANTHER" id="PTHR42718">
    <property type="entry name" value="MAJOR FACILITATOR SUPERFAMILY MULTIDRUG TRANSPORTER MFSC"/>
    <property type="match status" value="1"/>
</dbReference>
<protein>
    <submittedName>
        <fullName evidence="10">DHA2 family efflux MFS transporter permease subunit</fullName>
    </submittedName>
</protein>
<evidence type="ECO:0000256" key="7">
    <source>
        <dbReference type="ARBA" id="ARBA00023136"/>
    </source>
</evidence>
<evidence type="ECO:0000256" key="6">
    <source>
        <dbReference type="ARBA" id="ARBA00022989"/>
    </source>
</evidence>
<dbReference type="CDD" id="cd17503">
    <property type="entry name" value="MFS_LmrB_MDR_like"/>
    <property type="match status" value="1"/>
</dbReference>
<feature type="transmembrane region" description="Helical" evidence="8">
    <location>
        <begin position="495"/>
        <end position="515"/>
    </location>
</feature>
<dbReference type="SUPFAM" id="SSF103473">
    <property type="entry name" value="MFS general substrate transporter"/>
    <property type="match status" value="1"/>
</dbReference>
<keyword evidence="5 8" id="KW-0812">Transmembrane</keyword>
<comment type="subcellular location">
    <subcellularLocation>
        <location evidence="1">Cell membrane</location>
        <topology evidence="1">Multi-pass membrane protein</topology>
    </subcellularLocation>
</comment>
<proteinExistence type="inferred from homology"/>
<keyword evidence="6 8" id="KW-1133">Transmembrane helix</keyword>
<feature type="transmembrane region" description="Helical" evidence="8">
    <location>
        <begin position="309"/>
        <end position="331"/>
    </location>
</feature>
<feature type="domain" description="Major facilitator superfamily (MFS) profile" evidence="9">
    <location>
        <begin position="18"/>
        <end position="518"/>
    </location>
</feature>
<evidence type="ECO:0000256" key="1">
    <source>
        <dbReference type="ARBA" id="ARBA00004651"/>
    </source>
</evidence>
<comment type="caution">
    <text evidence="10">The sequence shown here is derived from an EMBL/GenBank/DDBJ whole genome shotgun (WGS) entry which is preliminary data.</text>
</comment>
<evidence type="ECO:0000256" key="3">
    <source>
        <dbReference type="ARBA" id="ARBA00022448"/>
    </source>
</evidence>
<evidence type="ECO:0000256" key="5">
    <source>
        <dbReference type="ARBA" id="ARBA00022692"/>
    </source>
</evidence>
<dbReference type="Gene3D" id="1.20.1250.20">
    <property type="entry name" value="MFS general substrate transporter like domains"/>
    <property type="match status" value="1"/>
</dbReference>
<feature type="transmembrane region" description="Helical" evidence="8">
    <location>
        <begin position="16"/>
        <end position="44"/>
    </location>
</feature>